<feature type="compositionally biased region" description="Pro residues" evidence="1">
    <location>
        <begin position="168"/>
        <end position="178"/>
    </location>
</feature>
<evidence type="ECO:0000313" key="3">
    <source>
        <dbReference type="Proteomes" id="UP001172155"/>
    </source>
</evidence>
<accession>A0AA40EPJ6</accession>
<feature type="region of interest" description="Disordered" evidence="1">
    <location>
        <begin position="85"/>
        <end position="110"/>
    </location>
</feature>
<proteinExistence type="predicted"/>
<gene>
    <name evidence="2" type="ORF">B0T18DRAFT_292911</name>
</gene>
<sequence>IIPEFSHLAVRDAPHHHHDYHKKESRPFFARTLSQKSAPKMRRRAKTPIFSIGQLENIPRPANALGRTSSVELIAEQYRALIESQESVLSDSHSEPPPSRNGDCAPEPLSGTVLRRQQSSDELDMASPFHAPTHQTLAGTSPTSDDGTLVSFEEDRVYFKPVSFSPEPRSPQPQPQPTPSEDVLNSNLSLQICLDLLTRDLSSALASRPSRSSPGTSALQVWCMIEAYERLRDQFAPGQAGGPVADMFDTWLRALYQIHDELTGEEGESDYDE</sequence>
<feature type="region of interest" description="Disordered" evidence="1">
    <location>
        <begin position="161"/>
        <end position="183"/>
    </location>
</feature>
<evidence type="ECO:0000256" key="1">
    <source>
        <dbReference type="SAM" id="MobiDB-lite"/>
    </source>
</evidence>
<organism evidence="2 3">
    <name type="scientific">Schizothecium vesticola</name>
    <dbReference type="NCBI Taxonomy" id="314040"/>
    <lineage>
        <taxon>Eukaryota</taxon>
        <taxon>Fungi</taxon>
        <taxon>Dikarya</taxon>
        <taxon>Ascomycota</taxon>
        <taxon>Pezizomycotina</taxon>
        <taxon>Sordariomycetes</taxon>
        <taxon>Sordariomycetidae</taxon>
        <taxon>Sordariales</taxon>
        <taxon>Schizotheciaceae</taxon>
        <taxon>Schizothecium</taxon>
    </lineage>
</organism>
<dbReference type="EMBL" id="JAUKUD010000005">
    <property type="protein sequence ID" value="KAK0743108.1"/>
    <property type="molecule type" value="Genomic_DNA"/>
</dbReference>
<dbReference type="AlphaFoldDB" id="A0AA40EPJ6"/>
<feature type="non-terminal residue" evidence="2">
    <location>
        <position position="1"/>
    </location>
</feature>
<dbReference type="Proteomes" id="UP001172155">
    <property type="component" value="Unassembled WGS sequence"/>
</dbReference>
<evidence type="ECO:0008006" key="4">
    <source>
        <dbReference type="Google" id="ProtNLM"/>
    </source>
</evidence>
<comment type="caution">
    <text evidence="2">The sequence shown here is derived from an EMBL/GenBank/DDBJ whole genome shotgun (WGS) entry which is preliminary data.</text>
</comment>
<name>A0AA40EPJ6_9PEZI</name>
<feature type="non-terminal residue" evidence="2">
    <location>
        <position position="273"/>
    </location>
</feature>
<evidence type="ECO:0000313" key="2">
    <source>
        <dbReference type="EMBL" id="KAK0743108.1"/>
    </source>
</evidence>
<protein>
    <recommendedName>
        <fullName evidence="4">Mating-type switching protein swi10</fullName>
    </recommendedName>
</protein>
<reference evidence="2" key="1">
    <citation type="submission" date="2023-06" db="EMBL/GenBank/DDBJ databases">
        <title>Genome-scale phylogeny and comparative genomics of the fungal order Sordariales.</title>
        <authorList>
            <consortium name="Lawrence Berkeley National Laboratory"/>
            <person name="Hensen N."/>
            <person name="Bonometti L."/>
            <person name="Westerberg I."/>
            <person name="Brannstrom I.O."/>
            <person name="Guillou S."/>
            <person name="Cros-Aarteil S."/>
            <person name="Calhoun S."/>
            <person name="Haridas S."/>
            <person name="Kuo A."/>
            <person name="Mondo S."/>
            <person name="Pangilinan J."/>
            <person name="Riley R."/>
            <person name="LaButti K."/>
            <person name="Andreopoulos B."/>
            <person name="Lipzen A."/>
            <person name="Chen C."/>
            <person name="Yanf M."/>
            <person name="Daum C."/>
            <person name="Ng V."/>
            <person name="Clum A."/>
            <person name="Steindorff A."/>
            <person name="Ohm R."/>
            <person name="Martin F."/>
            <person name="Silar P."/>
            <person name="Natvig D."/>
            <person name="Lalanne C."/>
            <person name="Gautier V."/>
            <person name="Ament-velasquez S.L."/>
            <person name="Kruys A."/>
            <person name="Hutchinson M.I."/>
            <person name="Powell A.J."/>
            <person name="Barry K."/>
            <person name="Miller A.N."/>
            <person name="Grigoriev I.V."/>
            <person name="Debuchy R."/>
            <person name="Gladieux P."/>
            <person name="Thoren M.H."/>
            <person name="Johannesson H."/>
        </authorList>
    </citation>
    <scope>NUCLEOTIDE SEQUENCE</scope>
    <source>
        <strain evidence="2">SMH3187-1</strain>
    </source>
</reference>
<keyword evidence="3" id="KW-1185">Reference proteome</keyword>